<dbReference type="Proteomes" id="UP000321400">
    <property type="component" value="Unassembled WGS sequence"/>
</dbReference>
<keyword evidence="4" id="KW-0804">Transcription</keyword>
<keyword evidence="3" id="KW-0238">DNA-binding</keyword>
<dbReference type="Gene3D" id="3.40.190.10">
    <property type="entry name" value="Periplasmic binding protein-like II"/>
    <property type="match status" value="2"/>
</dbReference>
<dbReference type="OrthoDB" id="9785745at2"/>
<dbReference type="RefSeq" id="WP_089803577.1">
    <property type="nucleotide sequence ID" value="NZ_BJYE01000046.1"/>
</dbReference>
<dbReference type="PANTHER" id="PTHR30126:SF39">
    <property type="entry name" value="HTH-TYPE TRANSCRIPTIONAL REGULATOR CYSL"/>
    <property type="match status" value="1"/>
</dbReference>
<protein>
    <submittedName>
        <fullName evidence="6">LysR family transcriptional regulator</fullName>
    </submittedName>
</protein>
<dbReference type="Pfam" id="PF03466">
    <property type="entry name" value="LysR_substrate"/>
    <property type="match status" value="1"/>
</dbReference>
<dbReference type="InterPro" id="IPR005119">
    <property type="entry name" value="LysR_subst-bd"/>
</dbReference>
<dbReference type="EMBL" id="BJYE01000046">
    <property type="protein sequence ID" value="GEN57894.1"/>
    <property type="molecule type" value="Genomic_DNA"/>
</dbReference>
<accession>A0A511X4L7</accession>
<name>A0A511X4L7_9BACI</name>
<keyword evidence="2" id="KW-0805">Transcription regulation</keyword>
<evidence type="ECO:0000256" key="4">
    <source>
        <dbReference type="ARBA" id="ARBA00023163"/>
    </source>
</evidence>
<sequence>MLDYRYRTFLVLADQLNYTKAAKLLALSQPAVTKHIQYLEEHLEVKLFHYEDRVLKLTKKGAFLKNQLTILNREITEILDTLSEHEDVPSFMIGVSRTIGEYYIPEHTCLFCEEKRVKIHLMVENSERLLQLLKDGKIDYALLSGPVNSDDLTAVSFYEDDVILTCSPRHHLANSTVSINDLKHERLLLREEGAGLSEAIDHQLKQDKKALHKLMRINRIGNIQLLKNYIKNDDGIGFLYHISILHELKSGELSTIQLTDFKVTQSFYLVYKNQSKSPKEVECMLDIFSPADTVECDDIPHSVEITNA</sequence>
<dbReference type="Pfam" id="PF00126">
    <property type="entry name" value="HTH_1"/>
    <property type="match status" value="1"/>
</dbReference>
<dbReference type="InterPro" id="IPR000847">
    <property type="entry name" value="LysR_HTH_N"/>
</dbReference>
<dbReference type="InterPro" id="IPR036388">
    <property type="entry name" value="WH-like_DNA-bd_sf"/>
</dbReference>
<dbReference type="AlphaFoldDB" id="A0A511X4L7"/>
<feature type="domain" description="HTH lysR-type" evidence="5">
    <location>
        <begin position="1"/>
        <end position="58"/>
    </location>
</feature>
<organism evidence="6 7">
    <name type="scientific">Halolactibacillus alkaliphilus</name>
    <dbReference type="NCBI Taxonomy" id="442899"/>
    <lineage>
        <taxon>Bacteria</taxon>
        <taxon>Bacillati</taxon>
        <taxon>Bacillota</taxon>
        <taxon>Bacilli</taxon>
        <taxon>Bacillales</taxon>
        <taxon>Bacillaceae</taxon>
        <taxon>Halolactibacillus</taxon>
    </lineage>
</organism>
<gene>
    <name evidence="6" type="ORF">HAL01_23580</name>
</gene>
<dbReference type="STRING" id="442899.SAMN05720591_14412"/>
<comment type="similarity">
    <text evidence="1">Belongs to the LysR transcriptional regulatory family.</text>
</comment>
<dbReference type="PANTHER" id="PTHR30126">
    <property type="entry name" value="HTH-TYPE TRANSCRIPTIONAL REGULATOR"/>
    <property type="match status" value="1"/>
</dbReference>
<comment type="caution">
    <text evidence="6">The sequence shown here is derived from an EMBL/GenBank/DDBJ whole genome shotgun (WGS) entry which is preliminary data.</text>
</comment>
<evidence type="ECO:0000313" key="6">
    <source>
        <dbReference type="EMBL" id="GEN57894.1"/>
    </source>
</evidence>
<dbReference type="Gene3D" id="1.10.10.10">
    <property type="entry name" value="Winged helix-like DNA-binding domain superfamily/Winged helix DNA-binding domain"/>
    <property type="match status" value="1"/>
</dbReference>
<dbReference type="GO" id="GO:0003700">
    <property type="term" value="F:DNA-binding transcription factor activity"/>
    <property type="evidence" value="ECO:0007669"/>
    <property type="project" value="InterPro"/>
</dbReference>
<dbReference type="GO" id="GO:0000976">
    <property type="term" value="F:transcription cis-regulatory region binding"/>
    <property type="evidence" value="ECO:0007669"/>
    <property type="project" value="TreeGrafter"/>
</dbReference>
<evidence type="ECO:0000259" key="5">
    <source>
        <dbReference type="PROSITE" id="PS50931"/>
    </source>
</evidence>
<proteinExistence type="inferred from homology"/>
<keyword evidence="7" id="KW-1185">Reference proteome</keyword>
<evidence type="ECO:0000256" key="3">
    <source>
        <dbReference type="ARBA" id="ARBA00023125"/>
    </source>
</evidence>
<evidence type="ECO:0000313" key="7">
    <source>
        <dbReference type="Proteomes" id="UP000321400"/>
    </source>
</evidence>
<evidence type="ECO:0000256" key="1">
    <source>
        <dbReference type="ARBA" id="ARBA00009437"/>
    </source>
</evidence>
<dbReference type="PRINTS" id="PR00039">
    <property type="entry name" value="HTHLYSR"/>
</dbReference>
<reference evidence="6 7" key="1">
    <citation type="submission" date="2019-07" db="EMBL/GenBank/DDBJ databases">
        <title>Whole genome shotgun sequence of Halolactibacillus alkaliphilus NBRC 103919.</title>
        <authorList>
            <person name="Hosoyama A."/>
            <person name="Uohara A."/>
            <person name="Ohji S."/>
            <person name="Ichikawa N."/>
        </authorList>
    </citation>
    <scope>NUCLEOTIDE SEQUENCE [LARGE SCALE GENOMIC DNA]</scope>
    <source>
        <strain evidence="6 7">NBRC 103919</strain>
    </source>
</reference>
<evidence type="ECO:0000256" key="2">
    <source>
        <dbReference type="ARBA" id="ARBA00023015"/>
    </source>
</evidence>
<dbReference type="SUPFAM" id="SSF46785">
    <property type="entry name" value="Winged helix' DNA-binding domain"/>
    <property type="match status" value="1"/>
</dbReference>
<dbReference type="PROSITE" id="PS50931">
    <property type="entry name" value="HTH_LYSR"/>
    <property type="match status" value="1"/>
</dbReference>
<dbReference type="SUPFAM" id="SSF53850">
    <property type="entry name" value="Periplasmic binding protein-like II"/>
    <property type="match status" value="1"/>
</dbReference>
<dbReference type="InterPro" id="IPR036390">
    <property type="entry name" value="WH_DNA-bd_sf"/>
</dbReference>